<dbReference type="Gene3D" id="1.10.150.20">
    <property type="entry name" value="5' to 3' exonuclease, C-terminal subdomain"/>
    <property type="match status" value="1"/>
</dbReference>
<organism evidence="8 9">
    <name type="scientific">Staurois parvus</name>
    <dbReference type="NCBI Taxonomy" id="386267"/>
    <lineage>
        <taxon>Eukaryota</taxon>
        <taxon>Metazoa</taxon>
        <taxon>Chordata</taxon>
        <taxon>Craniata</taxon>
        <taxon>Vertebrata</taxon>
        <taxon>Euteleostomi</taxon>
        <taxon>Amphibia</taxon>
        <taxon>Batrachia</taxon>
        <taxon>Anura</taxon>
        <taxon>Neobatrachia</taxon>
        <taxon>Ranoidea</taxon>
        <taxon>Ranidae</taxon>
        <taxon>Staurois</taxon>
    </lineage>
</organism>
<feature type="domain" description="XPG-I" evidence="6">
    <location>
        <begin position="124"/>
        <end position="194"/>
    </location>
</feature>
<dbReference type="Gene3D" id="3.40.50.1010">
    <property type="entry name" value="5'-nuclease"/>
    <property type="match status" value="2"/>
</dbReference>
<dbReference type="Pfam" id="PF00752">
    <property type="entry name" value="XPG_N"/>
    <property type="match status" value="1"/>
</dbReference>
<keyword evidence="2" id="KW-0540">Nuclease</keyword>
<evidence type="ECO:0000256" key="5">
    <source>
        <dbReference type="ARBA" id="ARBA00022842"/>
    </source>
</evidence>
<dbReference type="Pfam" id="PF00867">
    <property type="entry name" value="XPG_I"/>
    <property type="match status" value="1"/>
</dbReference>
<dbReference type="EMBL" id="CATNWA010016152">
    <property type="protein sequence ID" value="CAI9590298.1"/>
    <property type="molecule type" value="Genomic_DNA"/>
</dbReference>
<dbReference type="SUPFAM" id="SSF47807">
    <property type="entry name" value="5' to 3' exonuclease, C-terminal subdomain"/>
    <property type="match status" value="1"/>
</dbReference>
<comment type="cofactor">
    <cofactor evidence="1">
        <name>Mg(2+)</name>
        <dbReference type="ChEBI" id="CHEBI:18420"/>
    </cofactor>
</comment>
<dbReference type="InterPro" id="IPR006086">
    <property type="entry name" value="XPG-I_dom"/>
</dbReference>
<dbReference type="InterPro" id="IPR036279">
    <property type="entry name" value="5-3_exonuclease_C_sf"/>
</dbReference>
<evidence type="ECO:0000256" key="1">
    <source>
        <dbReference type="ARBA" id="ARBA00001946"/>
    </source>
</evidence>
<reference evidence="8" key="1">
    <citation type="submission" date="2023-05" db="EMBL/GenBank/DDBJ databases">
        <authorList>
            <person name="Stuckert A."/>
        </authorList>
    </citation>
    <scope>NUCLEOTIDE SEQUENCE</scope>
</reference>
<comment type="caution">
    <text evidence="8">The sequence shown here is derived from an EMBL/GenBank/DDBJ whole genome shotgun (WGS) entry which is preliminary data.</text>
</comment>
<dbReference type="SUPFAM" id="SSF88723">
    <property type="entry name" value="PIN domain-like"/>
    <property type="match status" value="1"/>
</dbReference>
<dbReference type="InterPro" id="IPR006084">
    <property type="entry name" value="XPG/Rad2"/>
</dbReference>
<sequence>MGIAHLADLLREETPDAIQSPPPDHYQGKVLAVDASMFIWQFQSAMPPLSNRHGENISVLQGLFSRTIYMLEKGMKPVYVFDGVPPECKRAKVNKDGSGHIRKGVRTGQFPGSERHGDLKKLLELLGVPVIQAPSEAEATCATLVKNGQAWGVVTEDMDALPFGCTRLIRNLKADEKKNIEEYHLPDILSKLQMTQEQFVDMCILLGCDYTSKIKGLGKKKTLKMIHEYGTIEGILPTIDPKDRIPPDFCYQE</sequence>
<dbReference type="SMART" id="SM00279">
    <property type="entry name" value="HhH2"/>
    <property type="match status" value="1"/>
</dbReference>
<keyword evidence="9" id="KW-1185">Reference proteome</keyword>
<dbReference type="InterPro" id="IPR008918">
    <property type="entry name" value="HhH2"/>
</dbReference>
<name>A0ABN9F438_9NEOB</name>
<evidence type="ECO:0008006" key="10">
    <source>
        <dbReference type="Google" id="ProtNLM"/>
    </source>
</evidence>
<dbReference type="PANTHER" id="PTHR11081">
    <property type="entry name" value="FLAP ENDONUCLEASE FAMILY MEMBER"/>
    <property type="match status" value="1"/>
</dbReference>
<evidence type="ECO:0000313" key="9">
    <source>
        <dbReference type="Proteomes" id="UP001162483"/>
    </source>
</evidence>
<protein>
    <recommendedName>
        <fullName evidence="10">Flap endonuclease 1</fullName>
    </recommendedName>
</protein>
<dbReference type="InterPro" id="IPR006085">
    <property type="entry name" value="XPG_DNA_repair_N"/>
</dbReference>
<feature type="domain" description="XPG N-terminal" evidence="7">
    <location>
        <begin position="1"/>
        <end position="103"/>
    </location>
</feature>
<evidence type="ECO:0000256" key="3">
    <source>
        <dbReference type="ARBA" id="ARBA00022723"/>
    </source>
</evidence>
<evidence type="ECO:0000259" key="7">
    <source>
        <dbReference type="SMART" id="SM00485"/>
    </source>
</evidence>
<keyword evidence="4" id="KW-0378">Hydrolase</keyword>
<keyword evidence="5" id="KW-0460">Magnesium</keyword>
<gene>
    <name evidence="8" type="ORF">SPARVUS_LOCUS11026428</name>
</gene>
<dbReference type="PANTHER" id="PTHR11081:SF71">
    <property type="entry name" value="FLAP ENDONUCLEASE 1"/>
    <property type="match status" value="1"/>
</dbReference>
<evidence type="ECO:0000259" key="6">
    <source>
        <dbReference type="SMART" id="SM00484"/>
    </source>
</evidence>
<evidence type="ECO:0000256" key="4">
    <source>
        <dbReference type="ARBA" id="ARBA00022801"/>
    </source>
</evidence>
<dbReference type="SMART" id="SM00484">
    <property type="entry name" value="XPGI"/>
    <property type="match status" value="1"/>
</dbReference>
<accession>A0ABN9F438</accession>
<keyword evidence="3" id="KW-0479">Metal-binding</keyword>
<dbReference type="Proteomes" id="UP001162483">
    <property type="component" value="Unassembled WGS sequence"/>
</dbReference>
<evidence type="ECO:0000256" key="2">
    <source>
        <dbReference type="ARBA" id="ARBA00022722"/>
    </source>
</evidence>
<dbReference type="InterPro" id="IPR029060">
    <property type="entry name" value="PIN-like_dom_sf"/>
</dbReference>
<evidence type="ECO:0000313" key="8">
    <source>
        <dbReference type="EMBL" id="CAI9590298.1"/>
    </source>
</evidence>
<dbReference type="SMART" id="SM00485">
    <property type="entry name" value="XPGN"/>
    <property type="match status" value="1"/>
</dbReference>
<feature type="non-terminal residue" evidence="8">
    <location>
        <position position="253"/>
    </location>
</feature>
<dbReference type="CDD" id="cd09867">
    <property type="entry name" value="PIN_FEN1"/>
    <property type="match status" value="1"/>
</dbReference>
<dbReference type="PRINTS" id="PR00853">
    <property type="entry name" value="XPGRADSUPER"/>
</dbReference>
<proteinExistence type="predicted"/>